<feature type="region of interest" description="Disordered" evidence="1">
    <location>
        <begin position="180"/>
        <end position="199"/>
    </location>
</feature>
<keyword evidence="4" id="KW-1185">Reference proteome</keyword>
<proteinExistence type="predicted"/>
<organism evidence="3 4">
    <name type="scientific">Thiothrix nivea (strain ATCC 35100 / DSM 5205 / JP2)</name>
    <dbReference type="NCBI Taxonomy" id="870187"/>
    <lineage>
        <taxon>Bacteria</taxon>
        <taxon>Pseudomonadati</taxon>
        <taxon>Pseudomonadota</taxon>
        <taxon>Gammaproteobacteria</taxon>
        <taxon>Thiotrichales</taxon>
        <taxon>Thiotrichaceae</taxon>
        <taxon>Thiothrix</taxon>
    </lineage>
</organism>
<feature type="region of interest" description="Disordered" evidence="1">
    <location>
        <begin position="94"/>
        <end position="128"/>
    </location>
</feature>
<feature type="signal peptide" evidence="2">
    <location>
        <begin position="1"/>
        <end position="18"/>
    </location>
</feature>
<evidence type="ECO:0000256" key="2">
    <source>
        <dbReference type="SAM" id="SignalP"/>
    </source>
</evidence>
<evidence type="ECO:0000313" key="3">
    <source>
        <dbReference type="EMBL" id="EIJ33758.1"/>
    </source>
</evidence>
<protein>
    <recommendedName>
        <fullName evidence="5">Lipoprotein</fullName>
    </recommendedName>
</protein>
<accession>A0A656HAJ9</accession>
<dbReference type="PROSITE" id="PS51257">
    <property type="entry name" value="PROKAR_LIPOPROTEIN"/>
    <property type="match status" value="1"/>
</dbReference>
<evidence type="ECO:0000256" key="1">
    <source>
        <dbReference type="SAM" id="MobiDB-lite"/>
    </source>
</evidence>
<keyword evidence="2" id="KW-0732">Signal</keyword>
<feature type="compositionally biased region" description="Basic and acidic residues" evidence="1">
    <location>
        <begin position="181"/>
        <end position="199"/>
    </location>
</feature>
<sequence length="199" mass="22084" precursor="true">MKQLLVMGLLAATLTACGAAPSSPEGAAGGQAQAGHYLARMQSDLGLSAAQASQISAIEQAQRNKMDYLRNSSQARIKGLLTPDQAAKYDQLNQQRQRGMRRDGQQPPRADRQQNGQWQHQDGRGNGMENRLQQELGLTPQQASEIASIQQADRAQMQALQNETQAQIRQVLTAEQAAKFDQMRPQRFGSDRFQRQRQN</sequence>
<dbReference type="AlphaFoldDB" id="A0A656HAJ9"/>
<dbReference type="EMBL" id="JH651384">
    <property type="protein sequence ID" value="EIJ33758.1"/>
    <property type="molecule type" value="Genomic_DNA"/>
</dbReference>
<evidence type="ECO:0008006" key="5">
    <source>
        <dbReference type="Google" id="ProtNLM"/>
    </source>
</evidence>
<feature type="compositionally biased region" description="Basic and acidic residues" evidence="1">
    <location>
        <begin position="100"/>
        <end position="112"/>
    </location>
</feature>
<gene>
    <name evidence="3" type="ORF">Thini_1138</name>
</gene>
<reference evidence="4" key="1">
    <citation type="journal article" date="2011" name="Stand. Genomic Sci.">
        <title>Genome sequence of the filamentous, gliding Thiothrix nivea neotype strain (JP2(T)).</title>
        <authorList>
            <person name="Lapidus A."/>
            <person name="Nolan M."/>
            <person name="Lucas S."/>
            <person name="Glavina Del Rio T."/>
            <person name="Tice H."/>
            <person name="Cheng J.F."/>
            <person name="Tapia R."/>
            <person name="Han C."/>
            <person name="Goodwin L."/>
            <person name="Pitluck S."/>
            <person name="Liolios K."/>
            <person name="Pagani I."/>
            <person name="Ivanova N."/>
            <person name="Huntemann M."/>
            <person name="Mavromatis K."/>
            <person name="Mikhailova N."/>
            <person name="Pati A."/>
            <person name="Chen A."/>
            <person name="Palaniappan K."/>
            <person name="Land M."/>
            <person name="Brambilla E.M."/>
            <person name="Rohde M."/>
            <person name="Abt B."/>
            <person name="Verbarg S."/>
            <person name="Goker M."/>
            <person name="Bristow J."/>
            <person name="Eisen J.A."/>
            <person name="Markowitz V."/>
            <person name="Hugenholtz P."/>
            <person name="Kyrpides N.C."/>
            <person name="Klenk H.P."/>
            <person name="Woyke T."/>
        </authorList>
    </citation>
    <scope>NUCLEOTIDE SEQUENCE [LARGE SCALE GENOMIC DNA]</scope>
    <source>
        <strain evidence="4">ATCC 35100 / DSM 5205 / JP2</strain>
    </source>
</reference>
<name>A0A656HAJ9_THINJ</name>
<dbReference type="RefSeq" id="WP_002707707.1">
    <property type="nucleotide sequence ID" value="NZ_JH651384.1"/>
</dbReference>
<dbReference type="Proteomes" id="UP000005317">
    <property type="component" value="Unassembled WGS sequence"/>
</dbReference>
<evidence type="ECO:0000313" key="4">
    <source>
        <dbReference type="Proteomes" id="UP000005317"/>
    </source>
</evidence>
<feature type="chain" id="PRO_5024858496" description="Lipoprotein" evidence="2">
    <location>
        <begin position="19"/>
        <end position="199"/>
    </location>
</feature>